<accession>A0A1L5BR94</accession>
<organism evidence="1 2">
    <name type="scientific">Sphingobium indicum (strain DSM 16412 / CCM 7286 / MTCC 6364 / B90A)</name>
    <dbReference type="NCBI Taxonomy" id="861109"/>
    <lineage>
        <taxon>Bacteria</taxon>
        <taxon>Pseudomonadati</taxon>
        <taxon>Pseudomonadota</taxon>
        <taxon>Alphaproteobacteria</taxon>
        <taxon>Sphingomonadales</taxon>
        <taxon>Sphingomonadaceae</taxon>
        <taxon>Sphingobium</taxon>
    </lineage>
</organism>
<evidence type="ECO:0000313" key="2">
    <source>
        <dbReference type="Proteomes" id="UP000004550"/>
    </source>
</evidence>
<dbReference type="EMBL" id="CP013070">
    <property type="protein sequence ID" value="APL95410.1"/>
    <property type="molecule type" value="Genomic_DNA"/>
</dbReference>
<name>A0A1L5BR94_SPHIB</name>
<proteinExistence type="predicted"/>
<gene>
    <name evidence="1" type="ORF">SIDU_13290</name>
</gene>
<dbReference type="InterPro" id="IPR036170">
    <property type="entry name" value="YezG-like_sf"/>
</dbReference>
<dbReference type="Proteomes" id="UP000004550">
    <property type="component" value="Chromosome"/>
</dbReference>
<protein>
    <submittedName>
        <fullName evidence="1">Uncharacterized protein</fullName>
    </submittedName>
</protein>
<evidence type="ECO:0000313" key="1">
    <source>
        <dbReference type="EMBL" id="APL95410.1"/>
    </source>
</evidence>
<dbReference type="AlphaFoldDB" id="A0A1L5BR94"/>
<dbReference type="SUPFAM" id="SSF160424">
    <property type="entry name" value="BH3703-like"/>
    <property type="match status" value="1"/>
</dbReference>
<sequence>MADDKLDNLGPLMNEIGQELAEIVGGDPNGVFLYAEIGEGWNGPSVFKDEGDVVRYYNSASEILSDLLFESWYAASEDPIKRWSVMEYDVKDGEFSVSFKYPDEMNVEIVDARRREAALRARYGDKPVIYPPPPQDAFELKS</sequence>
<dbReference type="RefSeq" id="WP_007683065.1">
    <property type="nucleotide sequence ID" value="NZ_CP013070.1"/>
</dbReference>
<dbReference type="KEGG" id="sinb:SIDU_13290"/>
<reference evidence="1 2" key="1">
    <citation type="journal article" date="2012" name="J. Bacteriol.">
        <title>Genome sequence of Sphingobium indicum B90A, a hexachlorocyclohexane-degrading bacterium.</title>
        <authorList>
            <person name="Anand S."/>
            <person name="Sangwan N."/>
            <person name="Lata P."/>
            <person name="Kaur J."/>
            <person name="Dua A."/>
            <person name="Singh A.K."/>
            <person name="Verma M."/>
            <person name="Kaur J."/>
            <person name="Khurana J.P."/>
            <person name="Khurana P."/>
            <person name="Mathur S."/>
            <person name="Lal R."/>
        </authorList>
    </citation>
    <scope>NUCLEOTIDE SEQUENCE [LARGE SCALE GENOMIC DNA]</scope>
    <source>
        <strain evidence="2">DSM 16412 / CCM 7286 / MTCC 6364 / B90A</strain>
    </source>
</reference>